<evidence type="ECO:0000313" key="4">
    <source>
        <dbReference type="Proteomes" id="UP000564677"/>
    </source>
</evidence>
<evidence type="ECO:0000313" key="3">
    <source>
        <dbReference type="EMBL" id="NIJ64665.1"/>
    </source>
</evidence>
<sequence length="315" mass="33847">MSRRAVLRDAAHWAMREDEAVLGEAPPAAAGDIQAMLDDPALADAMGQLPRLSDGDVQAMRANRRRAIGTGGALALVAAFGIGGWQAGWYRAAAPAPIHYETARGQQLDVALADGSKLHLNGATSLDVTLGADRRTVTMQRGEAYFDIAHRPDQPFTVHAEGSATRVLGTAFDIDIASGGVRIAVYRGKVRFGGDGADRHAVIVEAGWRSRFAGGQARAPTRFDATQQDWRQGWLDIDNMRLGELVDALNRRGGSRIVPPPRSLASIAVAGRFRLDNPRQLLDAMGAAYDFQVVRKGDELHLVPAREGVTPSSDR</sequence>
<dbReference type="PANTHER" id="PTHR30273">
    <property type="entry name" value="PERIPLASMIC SIGNAL SENSOR AND SIGMA FACTOR ACTIVATOR FECR-RELATED"/>
    <property type="match status" value="1"/>
</dbReference>
<accession>A0A7X5ZV17</accession>
<organism evidence="3 4">
    <name type="scientific">Sphingomonas leidyi</name>
    <dbReference type="NCBI Taxonomy" id="68569"/>
    <lineage>
        <taxon>Bacteria</taxon>
        <taxon>Pseudomonadati</taxon>
        <taxon>Pseudomonadota</taxon>
        <taxon>Alphaproteobacteria</taxon>
        <taxon>Sphingomonadales</taxon>
        <taxon>Sphingomonadaceae</taxon>
        <taxon>Sphingomonas</taxon>
    </lineage>
</organism>
<dbReference type="AlphaFoldDB" id="A0A7X5ZV17"/>
<keyword evidence="4" id="KW-1185">Reference proteome</keyword>
<dbReference type="PANTHER" id="PTHR30273:SF2">
    <property type="entry name" value="PROTEIN FECR"/>
    <property type="match status" value="1"/>
</dbReference>
<dbReference type="GO" id="GO:0016989">
    <property type="term" value="F:sigma factor antagonist activity"/>
    <property type="evidence" value="ECO:0007669"/>
    <property type="project" value="TreeGrafter"/>
</dbReference>
<evidence type="ECO:0000259" key="2">
    <source>
        <dbReference type="Pfam" id="PF04773"/>
    </source>
</evidence>
<dbReference type="Proteomes" id="UP000564677">
    <property type="component" value="Unassembled WGS sequence"/>
</dbReference>
<feature type="transmembrane region" description="Helical" evidence="1">
    <location>
        <begin position="67"/>
        <end position="89"/>
    </location>
</feature>
<reference evidence="3 4" key="1">
    <citation type="submission" date="2020-03" db="EMBL/GenBank/DDBJ databases">
        <title>Genomic Encyclopedia of Type Strains, Phase IV (KMG-IV): sequencing the most valuable type-strain genomes for metagenomic binning, comparative biology and taxonomic classification.</title>
        <authorList>
            <person name="Goeker M."/>
        </authorList>
    </citation>
    <scope>NUCLEOTIDE SEQUENCE [LARGE SCALE GENOMIC DNA]</scope>
    <source>
        <strain evidence="3 4">DSM 4733</strain>
    </source>
</reference>
<protein>
    <submittedName>
        <fullName evidence="3">Transmembrane sensor</fullName>
    </submittedName>
</protein>
<dbReference type="Gene3D" id="2.60.120.1440">
    <property type="match status" value="1"/>
</dbReference>
<evidence type="ECO:0000256" key="1">
    <source>
        <dbReference type="SAM" id="Phobius"/>
    </source>
</evidence>
<keyword evidence="1" id="KW-0472">Membrane</keyword>
<name>A0A7X5ZV17_9SPHN</name>
<proteinExistence type="predicted"/>
<keyword evidence="1" id="KW-1133">Transmembrane helix</keyword>
<dbReference type="PIRSF" id="PIRSF018266">
    <property type="entry name" value="FecR"/>
    <property type="match status" value="1"/>
</dbReference>
<dbReference type="Pfam" id="PF04773">
    <property type="entry name" value="FecR"/>
    <property type="match status" value="1"/>
</dbReference>
<dbReference type="InterPro" id="IPR012373">
    <property type="entry name" value="Ferrdict_sens_TM"/>
</dbReference>
<gene>
    <name evidence="3" type="ORF">FHR20_001596</name>
</gene>
<comment type="caution">
    <text evidence="3">The sequence shown here is derived from an EMBL/GenBank/DDBJ whole genome shotgun (WGS) entry which is preliminary data.</text>
</comment>
<dbReference type="InterPro" id="IPR006860">
    <property type="entry name" value="FecR"/>
</dbReference>
<dbReference type="RefSeq" id="WP_167298983.1">
    <property type="nucleotide sequence ID" value="NZ_JAASQV010000001.1"/>
</dbReference>
<dbReference type="EMBL" id="JAASQV010000001">
    <property type="protein sequence ID" value="NIJ64665.1"/>
    <property type="molecule type" value="Genomic_DNA"/>
</dbReference>
<feature type="domain" description="FecR protein" evidence="2">
    <location>
        <begin position="100"/>
        <end position="191"/>
    </location>
</feature>
<keyword evidence="1 3" id="KW-0812">Transmembrane</keyword>